<keyword evidence="3" id="KW-1185">Reference proteome</keyword>
<gene>
    <name evidence="2" type="ORF">BpHYR1_000450</name>
</gene>
<organism evidence="2 3">
    <name type="scientific">Brachionus plicatilis</name>
    <name type="common">Marine rotifer</name>
    <name type="synonym">Brachionus muelleri</name>
    <dbReference type="NCBI Taxonomy" id="10195"/>
    <lineage>
        <taxon>Eukaryota</taxon>
        <taxon>Metazoa</taxon>
        <taxon>Spiralia</taxon>
        <taxon>Gnathifera</taxon>
        <taxon>Rotifera</taxon>
        <taxon>Eurotatoria</taxon>
        <taxon>Monogononta</taxon>
        <taxon>Pseudotrocha</taxon>
        <taxon>Ploima</taxon>
        <taxon>Brachionidae</taxon>
        <taxon>Brachionus</taxon>
    </lineage>
</organism>
<sequence length="190" mass="20999">MEKAKMDRAKQELPVVPYKPVTKKPTEIHKHKPTVTDSSNEPSTVSNVFKPPEKQTGRDGPINSISGQTRGSGEIKVESARGRRKKQPHDNNPKPPKRVRPAVDDSDSGINTDNEDSNHPPLREPPIQESSNENNIDIADQFQNEVATPEDNNIDTNQNVSMTAAASMNQALGHRGMFAGQTIRNNAYEK</sequence>
<feature type="region of interest" description="Disordered" evidence="1">
    <location>
        <begin position="1"/>
        <end position="137"/>
    </location>
</feature>
<name>A0A3M7RMI9_BRAPC</name>
<accession>A0A3M7RMI9</accession>
<feature type="compositionally biased region" description="Polar residues" evidence="1">
    <location>
        <begin position="35"/>
        <end position="47"/>
    </location>
</feature>
<comment type="caution">
    <text evidence="2">The sequence shown here is derived from an EMBL/GenBank/DDBJ whole genome shotgun (WGS) entry which is preliminary data.</text>
</comment>
<dbReference type="Proteomes" id="UP000276133">
    <property type="component" value="Unassembled WGS sequence"/>
</dbReference>
<dbReference type="AlphaFoldDB" id="A0A3M7RMI9"/>
<protein>
    <submittedName>
        <fullName evidence="2">Uncharacterized protein</fullName>
    </submittedName>
</protein>
<evidence type="ECO:0000256" key="1">
    <source>
        <dbReference type="SAM" id="MobiDB-lite"/>
    </source>
</evidence>
<dbReference type="EMBL" id="REGN01003053">
    <property type="protein sequence ID" value="RNA24756.1"/>
    <property type="molecule type" value="Genomic_DNA"/>
</dbReference>
<reference evidence="2 3" key="1">
    <citation type="journal article" date="2018" name="Sci. Rep.">
        <title>Genomic signatures of local adaptation to the degree of environmental predictability in rotifers.</title>
        <authorList>
            <person name="Franch-Gras L."/>
            <person name="Hahn C."/>
            <person name="Garcia-Roger E.M."/>
            <person name="Carmona M.J."/>
            <person name="Serra M."/>
            <person name="Gomez A."/>
        </authorList>
    </citation>
    <scope>NUCLEOTIDE SEQUENCE [LARGE SCALE GENOMIC DNA]</scope>
    <source>
        <strain evidence="2">HYR1</strain>
    </source>
</reference>
<feature type="compositionally biased region" description="Polar residues" evidence="1">
    <location>
        <begin position="128"/>
        <end position="137"/>
    </location>
</feature>
<evidence type="ECO:0000313" key="3">
    <source>
        <dbReference type="Proteomes" id="UP000276133"/>
    </source>
</evidence>
<evidence type="ECO:0000313" key="2">
    <source>
        <dbReference type="EMBL" id="RNA24756.1"/>
    </source>
</evidence>
<proteinExistence type="predicted"/>
<feature type="compositionally biased region" description="Basic and acidic residues" evidence="1">
    <location>
        <begin position="1"/>
        <end position="11"/>
    </location>
</feature>